<name>A0A8S5SBB1_9CAUD</name>
<proteinExistence type="predicted"/>
<organism evidence="1">
    <name type="scientific">Siphoviridae sp. ctJLl6</name>
    <dbReference type="NCBI Taxonomy" id="2827836"/>
    <lineage>
        <taxon>Viruses</taxon>
        <taxon>Duplodnaviria</taxon>
        <taxon>Heunggongvirae</taxon>
        <taxon>Uroviricota</taxon>
        <taxon>Caudoviricetes</taxon>
    </lineage>
</organism>
<accession>A0A8S5SBB1</accession>
<evidence type="ECO:0000313" key="1">
    <source>
        <dbReference type="EMBL" id="DAF48222.1"/>
    </source>
</evidence>
<protein>
    <submittedName>
        <fullName evidence="1">Uncharacterized protein</fullName>
    </submittedName>
</protein>
<dbReference type="EMBL" id="BK032565">
    <property type="protein sequence ID" value="DAF48222.1"/>
    <property type="molecule type" value="Genomic_DNA"/>
</dbReference>
<reference evidence="1" key="1">
    <citation type="journal article" date="2021" name="Proc. Natl. Acad. Sci. U.S.A.">
        <title>A Catalog of Tens of Thousands of Viruses from Human Metagenomes Reveals Hidden Associations with Chronic Diseases.</title>
        <authorList>
            <person name="Tisza M.J."/>
            <person name="Buck C.B."/>
        </authorList>
    </citation>
    <scope>NUCLEOTIDE SEQUENCE</scope>
    <source>
        <strain evidence="1">CtJLl6</strain>
    </source>
</reference>
<sequence length="62" mass="7034">MQYKFMCPKCGQKYVLSIPIREYTSTGHKCQNPDCDGELQREVSDFASGVIWKCHGAFGKSE</sequence>